<dbReference type="GO" id="GO:0005524">
    <property type="term" value="F:ATP binding"/>
    <property type="evidence" value="ECO:0007669"/>
    <property type="project" value="InterPro"/>
</dbReference>
<organism evidence="6 7">
    <name type="scientific">Chloropicon primus</name>
    <dbReference type="NCBI Taxonomy" id="1764295"/>
    <lineage>
        <taxon>Eukaryota</taxon>
        <taxon>Viridiplantae</taxon>
        <taxon>Chlorophyta</taxon>
        <taxon>Chloropicophyceae</taxon>
        <taxon>Chloropicales</taxon>
        <taxon>Chloropicaceae</taxon>
        <taxon>Chloropicon</taxon>
    </lineage>
</organism>
<dbReference type="InterPro" id="IPR049730">
    <property type="entry name" value="SNF2/RAD54-like_C"/>
</dbReference>
<evidence type="ECO:0000313" key="6">
    <source>
        <dbReference type="EMBL" id="QDZ24363.1"/>
    </source>
</evidence>
<evidence type="ECO:0000256" key="2">
    <source>
        <dbReference type="SAM" id="Coils"/>
    </source>
</evidence>
<evidence type="ECO:0000256" key="1">
    <source>
        <dbReference type="ARBA" id="ARBA00022801"/>
    </source>
</evidence>
<dbReference type="PROSITE" id="PS51192">
    <property type="entry name" value="HELICASE_ATP_BIND_1"/>
    <property type="match status" value="1"/>
</dbReference>
<feature type="compositionally biased region" description="Polar residues" evidence="3">
    <location>
        <begin position="956"/>
        <end position="973"/>
    </location>
</feature>
<feature type="region of interest" description="Disordered" evidence="3">
    <location>
        <begin position="157"/>
        <end position="209"/>
    </location>
</feature>
<reference evidence="6 7" key="1">
    <citation type="submission" date="2018-07" db="EMBL/GenBank/DDBJ databases">
        <title>The complete nuclear genome of the prasinophyte Chloropicon primus (CCMP1205).</title>
        <authorList>
            <person name="Pombert J.-F."/>
            <person name="Otis C."/>
            <person name="Turmel M."/>
            <person name="Lemieux C."/>
        </authorList>
    </citation>
    <scope>NUCLEOTIDE SEQUENCE [LARGE SCALE GENOMIC DNA]</scope>
    <source>
        <strain evidence="6 7">CCMP1205</strain>
    </source>
</reference>
<dbReference type="SUPFAM" id="SSF52540">
    <property type="entry name" value="P-loop containing nucleoside triphosphate hydrolases"/>
    <property type="match status" value="2"/>
</dbReference>
<dbReference type="CDD" id="cd18793">
    <property type="entry name" value="SF2_C_SNF"/>
    <property type="match status" value="1"/>
</dbReference>
<dbReference type="GO" id="GO:0016787">
    <property type="term" value="F:hydrolase activity"/>
    <property type="evidence" value="ECO:0007669"/>
    <property type="project" value="UniProtKB-KW"/>
</dbReference>
<keyword evidence="2" id="KW-0175">Coiled coil</keyword>
<dbReference type="SMART" id="SM00487">
    <property type="entry name" value="DEXDc"/>
    <property type="match status" value="1"/>
</dbReference>
<dbReference type="InterPro" id="IPR027417">
    <property type="entry name" value="P-loop_NTPase"/>
</dbReference>
<dbReference type="Pfam" id="PF00271">
    <property type="entry name" value="Helicase_C"/>
    <property type="match status" value="1"/>
</dbReference>
<gene>
    <name evidence="6" type="ORF">A3770_13p68810</name>
</gene>
<dbReference type="OrthoDB" id="413460at2759"/>
<feature type="coiled-coil region" evidence="2">
    <location>
        <begin position="898"/>
        <end position="925"/>
    </location>
</feature>
<evidence type="ECO:0000256" key="3">
    <source>
        <dbReference type="SAM" id="MobiDB-lite"/>
    </source>
</evidence>
<dbReference type="SMART" id="SM00490">
    <property type="entry name" value="HELICc"/>
    <property type="match status" value="1"/>
</dbReference>
<feature type="region of interest" description="Disordered" evidence="3">
    <location>
        <begin position="830"/>
        <end position="852"/>
    </location>
</feature>
<dbReference type="InterPro" id="IPR001650">
    <property type="entry name" value="Helicase_C-like"/>
</dbReference>
<dbReference type="Proteomes" id="UP000316726">
    <property type="component" value="Chromosome 13"/>
</dbReference>
<dbReference type="GO" id="GO:0015616">
    <property type="term" value="F:DNA translocase activity"/>
    <property type="evidence" value="ECO:0007669"/>
    <property type="project" value="TreeGrafter"/>
</dbReference>
<accession>A0A5B8MUW3</accession>
<feature type="region of interest" description="Disordered" evidence="3">
    <location>
        <begin position="936"/>
        <end position="973"/>
    </location>
</feature>
<sequence>MSEVLKSPLLAILQARRARERTAAKGLEAVGKENGGEEGRGAASRMDKPFAPRAKKKASEAAKEGERVESVSLSTPPDFTPRRRRLRKIGKEALRKFQQKRTEGAAGSTSSLMQTLRYEDEDAEDAEGKAAGVPLDESGEKVGGIQIDDVLEGFGGLGLGEGGSRKKPPASQGSEAKRPAGRQYADKTERISAEIEARGSRSEAREETRGTLLELKGGYQLKLNFSLYPHQEEGISWLWKLHRMKKGGILADDMGLGKTMQISAFLSGLFLKRMTKRALIVAPKTLLKHWAKELTKCGLGNFICEFYGGSANSRRSDLERSLQEGGIVLTTYGMILHNDAELKGLGKISCIDSDDEHQQATWDYMILDEGHKLKNPKIQLYQKLKRFQVRNRVILTGTPVQNNMQELHALMEFVCEGILGDRRDFREDFERPIINGLDKEATHRDREVGKATSAKLQTIISKYILRREKDKVFKKDKKEEEEASTSPEAGGAAEVLPSLENVRKNDLVVWLKMNRQQQNLYMSFLQTESVFRALNNTGSALAALSVLKKICDHTDLITNNAANQISTQIKVPSSGDDDSAAGGRDEDQSCKIDFLLQLLPELHSKGHRTLVFSQSRQMLDRVQKAVEGLELAFCRIDGSISSIERRQEEVDRFKRNDEIPVFLLTTGVGGLGLTLTEANRVVVVDPAWNPSVDNQSVDRAYRIGQTRNVVVYRLITCGTVEEKIYRKQVFKQGLSIISNGGEEAFRYFTKQELRELFSASYEGFLNSKTQLELEKKHGGERKSDEGLDDHIAFLKRLEGYFGTSDHDLLFTKAPDEATFQAPMMRKLGPGGSLKFSSGGVPQSPLAKKMQSRSQWGGAGLLSHLTLDDEEDKPEAGPSSSVADSRTVARVDCVDINSLTASSEEASKAKKEIQSLRDDISRAENLLRNSGLLARLPDGGAQLKQKQEDRKKKLDSLLSSQGGDRTSSPTTSYNMYLEAYKSSYNHALQENNNQQDDGVP</sequence>
<dbReference type="Gene3D" id="3.40.50.300">
    <property type="entry name" value="P-loop containing nucleotide triphosphate hydrolases"/>
    <property type="match status" value="1"/>
</dbReference>
<evidence type="ECO:0000259" key="5">
    <source>
        <dbReference type="PROSITE" id="PS51194"/>
    </source>
</evidence>
<dbReference type="InterPro" id="IPR038718">
    <property type="entry name" value="SNF2-like_sf"/>
</dbReference>
<feature type="compositionally biased region" description="Basic and acidic residues" evidence="3">
    <location>
        <begin position="944"/>
        <end position="954"/>
    </location>
</feature>
<dbReference type="PANTHER" id="PTHR45629:SF7">
    <property type="entry name" value="DNA EXCISION REPAIR PROTEIN ERCC-6-RELATED"/>
    <property type="match status" value="1"/>
</dbReference>
<keyword evidence="7" id="KW-1185">Reference proteome</keyword>
<feature type="domain" description="Helicase C-terminal" evidence="5">
    <location>
        <begin position="594"/>
        <end position="753"/>
    </location>
</feature>
<protein>
    <submittedName>
        <fullName evidence="6">SWI/SNF chromatin remodeling complex protein</fullName>
    </submittedName>
</protein>
<dbReference type="PANTHER" id="PTHR45629">
    <property type="entry name" value="SNF2/RAD54 FAMILY MEMBER"/>
    <property type="match status" value="1"/>
</dbReference>
<evidence type="ECO:0000259" key="4">
    <source>
        <dbReference type="PROSITE" id="PS51192"/>
    </source>
</evidence>
<feature type="domain" description="Helicase ATP-binding" evidence="4">
    <location>
        <begin position="239"/>
        <end position="417"/>
    </location>
</feature>
<keyword evidence="1" id="KW-0378">Hydrolase</keyword>
<dbReference type="InterPro" id="IPR014001">
    <property type="entry name" value="Helicase_ATP-bd"/>
</dbReference>
<feature type="region of interest" description="Disordered" evidence="3">
    <location>
        <begin position="474"/>
        <end position="495"/>
    </location>
</feature>
<dbReference type="STRING" id="1764295.A0A5B8MUW3"/>
<feature type="region of interest" description="Disordered" evidence="3">
    <location>
        <begin position="20"/>
        <end position="140"/>
    </location>
</feature>
<proteinExistence type="predicted"/>
<dbReference type="InterPro" id="IPR050496">
    <property type="entry name" value="SNF2_RAD54_helicase_repair"/>
</dbReference>
<dbReference type="InterPro" id="IPR000330">
    <property type="entry name" value="SNF2_N"/>
</dbReference>
<dbReference type="Pfam" id="PF00176">
    <property type="entry name" value="SNF2-rel_dom"/>
    <property type="match status" value="1"/>
</dbReference>
<dbReference type="Gene3D" id="3.40.50.10810">
    <property type="entry name" value="Tandem AAA-ATPase domain"/>
    <property type="match status" value="1"/>
</dbReference>
<evidence type="ECO:0000313" key="7">
    <source>
        <dbReference type="Proteomes" id="UP000316726"/>
    </source>
</evidence>
<dbReference type="PROSITE" id="PS51194">
    <property type="entry name" value="HELICASE_CTER"/>
    <property type="match status" value="1"/>
</dbReference>
<name>A0A5B8MUW3_9CHLO</name>
<dbReference type="EMBL" id="CP031046">
    <property type="protein sequence ID" value="QDZ24363.1"/>
    <property type="molecule type" value="Genomic_DNA"/>
</dbReference>
<feature type="compositionally biased region" description="Basic and acidic residues" evidence="3">
    <location>
        <begin position="184"/>
        <end position="209"/>
    </location>
</feature>
<feature type="compositionally biased region" description="Basic and acidic residues" evidence="3">
    <location>
        <begin position="89"/>
        <end position="103"/>
    </location>
</feature>
<dbReference type="AlphaFoldDB" id="A0A5B8MUW3"/>
<feature type="compositionally biased region" description="Basic and acidic residues" evidence="3">
    <location>
        <begin position="57"/>
        <end position="69"/>
    </location>
</feature>
<feature type="compositionally biased region" description="Basic and acidic residues" evidence="3">
    <location>
        <begin position="30"/>
        <end position="50"/>
    </location>
</feature>